<dbReference type="OrthoDB" id="1937997at2759"/>
<reference evidence="11" key="1">
    <citation type="submission" date="2025-08" db="UniProtKB">
        <authorList>
            <consortium name="RefSeq"/>
        </authorList>
    </citation>
    <scope>IDENTIFICATION</scope>
    <source>
        <strain evidence="11">Airmid</strain>
    </source>
</reference>
<evidence type="ECO:0000313" key="11">
    <source>
        <dbReference type="RefSeq" id="XP_027193656.1"/>
    </source>
</evidence>
<dbReference type="InterPro" id="IPR003959">
    <property type="entry name" value="ATPase_AAA_core"/>
</dbReference>
<sequence length="386" mass="43017">MDRKELLEKYVVAVKEHRIIEANVKNKRAEIKKFQKSFERANDNLKALQTTGMLVAEVLQILEKSRFIIKSSAGPRYIVGCKPSIESKVKIGSRVSLDLTTLTIMTILPPEVDPAIFAMAKEEPGLADYSEIGGLAEQIKQIREVIELPLKNPELYQKVGIKCPKGVLLYGPPGTGKTLIAKALASSMNCSFLKIVASSIVDKYIGESSRIIRDMFNYAKANAPCIMFIDEIDAIGGKRTNDGSSSDREIQRTMMEMLSQLDGFKELVNVKVLFATNRPDVLDSALLRPGRIDRKIEIPTPNAAARAEILKIHSKKMIRKGDFDLESLVKLTEGFNGADIRNVCTEAGMFAIRADRDYVIEDDFLNAIRKIHAANKLVSKLNYKQV</sequence>
<dbReference type="Pfam" id="PF00004">
    <property type="entry name" value="AAA"/>
    <property type="match status" value="1"/>
</dbReference>
<dbReference type="InterPro" id="IPR032501">
    <property type="entry name" value="Prot_ATP_ID_OB_2nd"/>
</dbReference>
<dbReference type="Pfam" id="PF16450">
    <property type="entry name" value="Prot_ATP_ID_OB_C"/>
    <property type="match status" value="1"/>
</dbReference>
<name>A0A6P6XL33_DERPT</name>
<dbReference type="GO" id="GO:0005737">
    <property type="term" value="C:cytoplasm"/>
    <property type="evidence" value="ECO:0007669"/>
    <property type="project" value="UniProtKB-SubCell"/>
</dbReference>
<dbReference type="SUPFAM" id="SSF52540">
    <property type="entry name" value="P-loop containing nucleoside triphosphate hydrolases"/>
    <property type="match status" value="1"/>
</dbReference>
<dbReference type="InterPro" id="IPR003960">
    <property type="entry name" value="ATPase_AAA_CS"/>
</dbReference>
<dbReference type="PANTHER" id="PTHR23073">
    <property type="entry name" value="26S PROTEASOME REGULATORY SUBUNIT"/>
    <property type="match status" value="1"/>
</dbReference>
<evidence type="ECO:0000313" key="10">
    <source>
        <dbReference type="Proteomes" id="UP000515146"/>
    </source>
</evidence>
<evidence type="ECO:0000256" key="2">
    <source>
        <dbReference type="ARBA" id="ARBA00006914"/>
    </source>
</evidence>
<protein>
    <submittedName>
        <fullName evidence="11">26S proteasome regulatory subunit 10B-like</fullName>
    </submittedName>
</protein>
<evidence type="ECO:0000259" key="9">
    <source>
        <dbReference type="SMART" id="SM00382"/>
    </source>
</evidence>
<dbReference type="GO" id="GO:0000502">
    <property type="term" value="C:proteasome complex"/>
    <property type="evidence" value="ECO:0007669"/>
    <property type="project" value="UniProtKB-KW"/>
</dbReference>
<dbReference type="InterPro" id="IPR012340">
    <property type="entry name" value="NA-bd_OB-fold"/>
</dbReference>
<evidence type="ECO:0000256" key="5">
    <source>
        <dbReference type="ARBA" id="ARBA00022840"/>
    </source>
</evidence>
<evidence type="ECO:0000256" key="3">
    <source>
        <dbReference type="ARBA" id="ARBA00022490"/>
    </source>
</evidence>
<evidence type="ECO:0000256" key="6">
    <source>
        <dbReference type="ARBA" id="ARBA00022942"/>
    </source>
</evidence>
<organism evidence="10 11">
    <name type="scientific">Dermatophagoides pteronyssinus</name>
    <name type="common">European house dust mite</name>
    <dbReference type="NCBI Taxonomy" id="6956"/>
    <lineage>
        <taxon>Eukaryota</taxon>
        <taxon>Metazoa</taxon>
        <taxon>Ecdysozoa</taxon>
        <taxon>Arthropoda</taxon>
        <taxon>Chelicerata</taxon>
        <taxon>Arachnida</taxon>
        <taxon>Acari</taxon>
        <taxon>Acariformes</taxon>
        <taxon>Sarcoptiformes</taxon>
        <taxon>Astigmata</taxon>
        <taxon>Psoroptidia</taxon>
        <taxon>Analgoidea</taxon>
        <taxon>Pyroglyphidae</taxon>
        <taxon>Dermatophagoidinae</taxon>
        <taxon>Dermatophagoides</taxon>
    </lineage>
</organism>
<feature type="coiled-coil region" evidence="8">
    <location>
        <begin position="24"/>
        <end position="51"/>
    </location>
</feature>
<keyword evidence="10" id="KW-1185">Reference proteome</keyword>
<evidence type="ECO:0000256" key="4">
    <source>
        <dbReference type="ARBA" id="ARBA00022741"/>
    </source>
</evidence>
<dbReference type="OMA" id="KYIMATN"/>
<evidence type="ECO:0000256" key="7">
    <source>
        <dbReference type="RuleBase" id="RU003651"/>
    </source>
</evidence>
<dbReference type="Gene3D" id="3.40.50.300">
    <property type="entry name" value="P-loop containing nucleotide triphosphate hydrolases"/>
    <property type="match status" value="1"/>
</dbReference>
<keyword evidence="8" id="KW-0175">Coiled coil</keyword>
<dbReference type="InterPro" id="IPR003593">
    <property type="entry name" value="AAA+_ATPase"/>
</dbReference>
<dbReference type="Gene3D" id="1.10.8.60">
    <property type="match status" value="1"/>
</dbReference>
<dbReference type="InterPro" id="IPR041569">
    <property type="entry name" value="AAA_lid_3"/>
</dbReference>
<dbReference type="FunFam" id="3.40.50.300:FF:000034">
    <property type="entry name" value="26S protease regulatory subunit 10B"/>
    <property type="match status" value="1"/>
</dbReference>
<keyword evidence="6" id="KW-0647">Proteasome</keyword>
<dbReference type="InterPro" id="IPR050221">
    <property type="entry name" value="26S_Proteasome_ATPase"/>
</dbReference>
<dbReference type="AlphaFoldDB" id="A0A6P6XL33"/>
<dbReference type="SMART" id="SM00382">
    <property type="entry name" value="AAA"/>
    <property type="match status" value="1"/>
</dbReference>
<dbReference type="InterPro" id="IPR027417">
    <property type="entry name" value="P-loop_NTPase"/>
</dbReference>
<dbReference type="GO" id="GO:0016887">
    <property type="term" value="F:ATP hydrolysis activity"/>
    <property type="evidence" value="ECO:0007669"/>
    <property type="project" value="InterPro"/>
</dbReference>
<dbReference type="InParanoid" id="A0A6P6XL33"/>
<dbReference type="Proteomes" id="UP000515146">
    <property type="component" value="Unplaced"/>
</dbReference>
<keyword evidence="3" id="KW-0963">Cytoplasm</keyword>
<dbReference type="FunFam" id="1.10.8.60:FF:000006">
    <property type="entry name" value="26S protease regulatory subunit 8"/>
    <property type="match status" value="1"/>
</dbReference>
<keyword evidence="4 7" id="KW-0547">Nucleotide-binding</keyword>
<dbReference type="Gene3D" id="2.40.50.140">
    <property type="entry name" value="Nucleic acid-binding proteins"/>
    <property type="match status" value="1"/>
</dbReference>
<feature type="domain" description="AAA+ ATPase" evidence="9">
    <location>
        <begin position="163"/>
        <end position="302"/>
    </location>
</feature>
<gene>
    <name evidence="11" type="primary">LOC113788393</name>
</gene>
<dbReference type="GO" id="GO:0005524">
    <property type="term" value="F:ATP binding"/>
    <property type="evidence" value="ECO:0007669"/>
    <property type="project" value="UniProtKB-KW"/>
</dbReference>
<comment type="subcellular location">
    <subcellularLocation>
        <location evidence="1">Cytoplasm</location>
    </subcellularLocation>
</comment>
<dbReference type="KEGG" id="dpte:113788393"/>
<dbReference type="RefSeq" id="XP_027193656.1">
    <property type="nucleotide sequence ID" value="XM_027337855.1"/>
</dbReference>
<keyword evidence="5 7" id="KW-0067">ATP-binding</keyword>
<evidence type="ECO:0000256" key="8">
    <source>
        <dbReference type="SAM" id="Coils"/>
    </source>
</evidence>
<dbReference type="PROSITE" id="PS00674">
    <property type="entry name" value="AAA"/>
    <property type="match status" value="1"/>
</dbReference>
<proteinExistence type="inferred from homology"/>
<accession>A0A6P6XL33</accession>
<dbReference type="Pfam" id="PF17862">
    <property type="entry name" value="AAA_lid_3"/>
    <property type="match status" value="1"/>
</dbReference>
<comment type="similarity">
    <text evidence="2 7">Belongs to the AAA ATPase family.</text>
</comment>
<evidence type="ECO:0000256" key="1">
    <source>
        <dbReference type="ARBA" id="ARBA00004496"/>
    </source>
</evidence>